<dbReference type="GO" id="GO:0046872">
    <property type="term" value="F:metal ion binding"/>
    <property type="evidence" value="ECO:0007669"/>
    <property type="project" value="UniProtKB-KW"/>
</dbReference>
<keyword evidence="2" id="KW-0170">Cobalt</keyword>
<evidence type="ECO:0000256" key="2">
    <source>
        <dbReference type="PIRSR" id="PIRSR033579-3"/>
    </source>
</evidence>
<evidence type="ECO:0000256" key="1">
    <source>
        <dbReference type="PIRSR" id="PIRSR033579-1"/>
    </source>
</evidence>
<dbReference type="Pfam" id="PF06180">
    <property type="entry name" value="CbiK"/>
    <property type="match status" value="1"/>
</dbReference>
<name>A0A3P3QU48_9FIRM</name>
<dbReference type="Proteomes" id="UP000272490">
    <property type="component" value="Unassembled WGS sequence"/>
</dbReference>
<feature type="binding site" evidence="2">
    <location>
        <position position="205"/>
    </location>
    <ligand>
        <name>Co(2+)</name>
        <dbReference type="ChEBI" id="CHEBI:48828"/>
    </ligand>
</feature>
<dbReference type="GO" id="GO:0019251">
    <property type="term" value="P:anaerobic cobalamin biosynthetic process"/>
    <property type="evidence" value="ECO:0007669"/>
    <property type="project" value="InterPro"/>
</dbReference>
<proteinExistence type="predicted"/>
<dbReference type="PIRSF" id="PIRSF033579">
    <property type="entry name" value="Anaer_Co_chel"/>
    <property type="match status" value="1"/>
</dbReference>
<dbReference type="RefSeq" id="WP_128675190.1">
    <property type="nucleotide sequence ID" value="NZ_RRCO01000008.1"/>
</dbReference>
<dbReference type="CDD" id="cd03413">
    <property type="entry name" value="CbiK_C"/>
    <property type="match status" value="1"/>
</dbReference>
<keyword evidence="2" id="KW-0479">Metal-binding</keyword>
<accession>A0A3P3QU48</accession>
<organism evidence="3 4">
    <name type="scientific">Lachnoanaerobaculum gingivalis</name>
    <dbReference type="NCBI Taxonomy" id="2490855"/>
    <lineage>
        <taxon>Bacteria</taxon>
        <taxon>Bacillati</taxon>
        <taxon>Bacillota</taxon>
        <taxon>Clostridia</taxon>
        <taxon>Lachnospirales</taxon>
        <taxon>Lachnospiraceae</taxon>
        <taxon>Lachnoanaerobaculum</taxon>
    </lineage>
</organism>
<feature type="binding site" evidence="2">
    <location>
        <position position="144"/>
    </location>
    <ligand>
        <name>Co(2+)</name>
        <dbReference type="ChEBI" id="CHEBI:48828"/>
    </ligand>
</feature>
<dbReference type="AlphaFoldDB" id="A0A3P3QU48"/>
<protein>
    <submittedName>
        <fullName evidence="3">Cobalt chelatase</fullName>
    </submittedName>
</protein>
<gene>
    <name evidence="3" type="ORF">EHV10_14050</name>
</gene>
<dbReference type="SUPFAM" id="SSF53800">
    <property type="entry name" value="Chelatase"/>
    <property type="match status" value="1"/>
</dbReference>
<dbReference type="InterPro" id="IPR010388">
    <property type="entry name" value="Anaerobic_Co-chelatase"/>
</dbReference>
<feature type="binding site" evidence="2">
    <location>
        <position position="175"/>
    </location>
    <ligand>
        <name>Co(2+)</name>
        <dbReference type="ChEBI" id="CHEBI:48828"/>
    </ligand>
</feature>
<reference evidence="3 4" key="1">
    <citation type="submission" date="2018-11" db="EMBL/GenBank/DDBJ databases">
        <title>Genome sequencing of Lachnoanaerobaculum sp. KCOM 2030 (= ChDC B114).</title>
        <authorList>
            <person name="Kook J.-K."/>
            <person name="Park S.-N."/>
            <person name="Lim Y.K."/>
        </authorList>
    </citation>
    <scope>NUCLEOTIDE SEQUENCE [LARGE SCALE GENOMIC DNA]</scope>
    <source>
        <strain evidence="3 4">KCOM 2030</strain>
    </source>
</reference>
<dbReference type="GO" id="GO:0016852">
    <property type="term" value="F:sirohydrochlorin cobaltochelatase activity"/>
    <property type="evidence" value="ECO:0007669"/>
    <property type="project" value="InterPro"/>
</dbReference>
<comment type="caution">
    <text evidence="3">The sequence shown here is derived from an EMBL/GenBank/DDBJ whole genome shotgun (WGS) entry which is preliminary data.</text>
</comment>
<evidence type="ECO:0000313" key="3">
    <source>
        <dbReference type="EMBL" id="RRJ24268.1"/>
    </source>
</evidence>
<sequence length="256" mass="29321">MKKGVIVASFGTTHEDTRKKTIDVIENDIREAFNDSIFIRAWTSDIIRSKLKRRENLHINNIKEALDEAVQEGVEELLVISTHIINGVEHNKVKDAVLSYKDRFKKIKIGAALLENDDDFNCIIKELDEIYNKEADSAYLLMGHGSDHEANEIYEQLRNRFVDTGRDDIHIACVEGYPYIEDILPELSEYKYVHLSPFMIVAGDHAKNDMAGDDESFKTILEERGKNVSFELKGLGEYDFVRNLILKHANEAVYVS</sequence>
<dbReference type="OrthoDB" id="9770331at2"/>
<evidence type="ECO:0000313" key="4">
    <source>
        <dbReference type="Proteomes" id="UP000272490"/>
    </source>
</evidence>
<feature type="active site" description="Proton acceptor" evidence="1">
    <location>
        <position position="144"/>
    </location>
</feature>
<dbReference type="Gene3D" id="3.40.50.1400">
    <property type="match status" value="2"/>
</dbReference>
<dbReference type="EMBL" id="RRCO01000008">
    <property type="protein sequence ID" value="RRJ24268.1"/>
    <property type="molecule type" value="Genomic_DNA"/>
</dbReference>
<keyword evidence="4" id="KW-1185">Reference proteome</keyword>